<gene>
    <name evidence="2" type="ORF">AVEN_202934_1</name>
</gene>
<dbReference type="InterPro" id="IPR043502">
    <property type="entry name" value="DNA/RNA_pol_sf"/>
</dbReference>
<reference evidence="2 3" key="1">
    <citation type="journal article" date="2019" name="Sci. Rep.">
        <title>Orb-weaving spider Araneus ventricosus genome elucidates the spidroin gene catalogue.</title>
        <authorList>
            <person name="Kono N."/>
            <person name="Nakamura H."/>
            <person name="Ohtoshi R."/>
            <person name="Moran D.A.P."/>
            <person name="Shinohara A."/>
            <person name="Yoshida Y."/>
            <person name="Fujiwara M."/>
            <person name="Mori M."/>
            <person name="Tomita M."/>
            <person name="Arakawa K."/>
        </authorList>
    </citation>
    <scope>NUCLEOTIDE SEQUENCE [LARGE SCALE GENOMIC DNA]</scope>
</reference>
<proteinExistence type="predicted"/>
<feature type="domain" description="Reverse transcriptase" evidence="1">
    <location>
        <begin position="4"/>
        <end position="82"/>
    </location>
</feature>
<protein>
    <recommendedName>
        <fullName evidence="1">Reverse transcriptase domain-containing protein</fullName>
    </recommendedName>
</protein>
<evidence type="ECO:0000313" key="3">
    <source>
        <dbReference type="Proteomes" id="UP000499080"/>
    </source>
</evidence>
<name>A0A4Y2W7F8_ARAVE</name>
<dbReference type="OrthoDB" id="416454at2759"/>
<dbReference type="EMBL" id="BGPR01056465">
    <property type="protein sequence ID" value="GBO32952.1"/>
    <property type="molecule type" value="Genomic_DNA"/>
</dbReference>
<dbReference type="SUPFAM" id="SSF56672">
    <property type="entry name" value="DNA/RNA polymerases"/>
    <property type="match status" value="1"/>
</dbReference>
<dbReference type="Pfam" id="PF00078">
    <property type="entry name" value="RVT_1"/>
    <property type="match status" value="1"/>
</dbReference>
<organism evidence="2 3">
    <name type="scientific">Araneus ventricosus</name>
    <name type="common">Orbweaver spider</name>
    <name type="synonym">Epeira ventricosa</name>
    <dbReference type="NCBI Taxonomy" id="182803"/>
    <lineage>
        <taxon>Eukaryota</taxon>
        <taxon>Metazoa</taxon>
        <taxon>Ecdysozoa</taxon>
        <taxon>Arthropoda</taxon>
        <taxon>Chelicerata</taxon>
        <taxon>Arachnida</taxon>
        <taxon>Araneae</taxon>
        <taxon>Araneomorphae</taxon>
        <taxon>Entelegynae</taxon>
        <taxon>Araneoidea</taxon>
        <taxon>Araneidae</taxon>
        <taxon>Araneus</taxon>
    </lineage>
</organism>
<dbReference type="Proteomes" id="UP000499080">
    <property type="component" value="Unassembled WGS sequence"/>
</dbReference>
<sequence length="112" mass="12434">MTEASVVQGSRLGPHCFNIFINGICQMPDTELCLFADDTAIMSSGPNADTTMTRLNSHLTELGQWLIKWEIKINSEKCQAAYFSRSSKQPLTQSYTDGFYHGARILNTSGSH</sequence>
<evidence type="ECO:0000313" key="2">
    <source>
        <dbReference type="EMBL" id="GBO32952.1"/>
    </source>
</evidence>
<dbReference type="AlphaFoldDB" id="A0A4Y2W7F8"/>
<dbReference type="InterPro" id="IPR000477">
    <property type="entry name" value="RT_dom"/>
</dbReference>
<dbReference type="GO" id="GO:0071897">
    <property type="term" value="P:DNA biosynthetic process"/>
    <property type="evidence" value="ECO:0007669"/>
    <property type="project" value="UniProtKB-ARBA"/>
</dbReference>
<keyword evidence="3" id="KW-1185">Reference proteome</keyword>
<evidence type="ECO:0000259" key="1">
    <source>
        <dbReference type="Pfam" id="PF00078"/>
    </source>
</evidence>
<comment type="caution">
    <text evidence="2">The sequence shown here is derived from an EMBL/GenBank/DDBJ whole genome shotgun (WGS) entry which is preliminary data.</text>
</comment>
<accession>A0A4Y2W7F8</accession>